<evidence type="ECO:0000313" key="1">
    <source>
        <dbReference type="EMBL" id="KAF9618387.1"/>
    </source>
</evidence>
<reference evidence="1 2" key="1">
    <citation type="submission" date="2020-10" db="EMBL/GenBank/DDBJ databases">
        <title>The Coptis chinensis genome and diversification of protoberbering-type alkaloids.</title>
        <authorList>
            <person name="Wang B."/>
            <person name="Shu S."/>
            <person name="Song C."/>
            <person name="Liu Y."/>
        </authorList>
    </citation>
    <scope>NUCLEOTIDE SEQUENCE [LARGE SCALE GENOMIC DNA]</scope>
    <source>
        <strain evidence="1">HL-2020</strain>
        <tissue evidence="1">Leaf</tissue>
    </source>
</reference>
<feature type="non-terminal residue" evidence="1">
    <location>
        <position position="1"/>
    </location>
</feature>
<comment type="caution">
    <text evidence="1">The sequence shown here is derived from an EMBL/GenBank/DDBJ whole genome shotgun (WGS) entry which is preliminary data.</text>
</comment>
<name>A0A835IL04_9MAGN</name>
<protein>
    <submittedName>
        <fullName evidence="1">Uncharacterized protein</fullName>
    </submittedName>
</protein>
<dbReference type="Proteomes" id="UP000631114">
    <property type="component" value="Unassembled WGS sequence"/>
</dbReference>
<proteinExistence type="predicted"/>
<gene>
    <name evidence="1" type="ORF">IFM89_001110</name>
</gene>
<dbReference type="EMBL" id="JADFTS010000002">
    <property type="protein sequence ID" value="KAF9618387.1"/>
    <property type="molecule type" value="Genomic_DNA"/>
</dbReference>
<accession>A0A835IL04</accession>
<evidence type="ECO:0000313" key="2">
    <source>
        <dbReference type="Proteomes" id="UP000631114"/>
    </source>
</evidence>
<dbReference type="AlphaFoldDB" id="A0A835IL04"/>
<keyword evidence="2" id="KW-1185">Reference proteome</keyword>
<sequence length="117" mass="13036">GDGLDEKSEGSGGSKSGAMRWGCCRFCRGELGGEARRPRLMVASWWHLKFCFDGGGCQLDMEEPNSNLVVVRGYVDEVFGGSRYIDIGTGTMQTVITRGIVFIPWHEVVLQRFAMRR</sequence>
<organism evidence="1 2">
    <name type="scientific">Coptis chinensis</name>
    <dbReference type="NCBI Taxonomy" id="261450"/>
    <lineage>
        <taxon>Eukaryota</taxon>
        <taxon>Viridiplantae</taxon>
        <taxon>Streptophyta</taxon>
        <taxon>Embryophyta</taxon>
        <taxon>Tracheophyta</taxon>
        <taxon>Spermatophyta</taxon>
        <taxon>Magnoliopsida</taxon>
        <taxon>Ranunculales</taxon>
        <taxon>Ranunculaceae</taxon>
        <taxon>Coptidoideae</taxon>
        <taxon>Coptis</taxon>
    </lineage>
</organism>